<feature type="coiled-coil region" evidence="1">
    <location>
        <begin position="127"/>
        <end position="182"/>
    </location>
</feature>
<protein>
    <submittedName>
        <fullName evidence="4">Transposase</fullName>
    </submittedName>
</protein>
<dbReference type="EMBL" id="CP014671">
    <property type="protein sequence ID" value="ANX03457.1"/>
    <property type="molecule type" value="Genomic_DNA"/>
</dbReference>
<dbReference type="KEGG" id="gbi:PG2T_04135"/>
<keyword evidence="1" id="KW-0175">Coiled coil</keyword>
<dbReference type="GO" id="GO:0003677">
    <property type="term" value="F:DNA binding"/>
    <property type="evidence" value="ECO:0007669"/>
    <property type="project" value="InterPro"/>
</dbReference>
<reference evidence="5" key="1">
    <citation type="submission" date="2016-03" db="EMBL/GenBank/DDBJ databases">
        <title>Complete genome sequence of Solimmundus cernigliae, representing a novel lineage of polycyclic aromatic hydrocarbon degraders within the Gammaproteobacteria.</title>
        <authorList>
            <person name="Singleton D.R."/>
            <person name="Dickey A.N."/>
            <person name="Scholl E.H."/>
            <person name="Wright F.A."/>
            <person name="Aitken M.D."/>
        </authorList>
    </citation>
    <scope>NUCLEOTIDE SEQUENCE [LARGE SCALE GENOMIC DNA]</scope>
    <source>
        <strain evidence="5">TR3.2</strain>
    </source>
</reference>
<dbReference type="PANTHER" id="PTHR33055">
    <property type="entry name" value="TRANSPOSASE FOR INSERTION SEQUENCE ELEMENT IS1111A"/>
    <property type="match status" value="1"/>
</dbReference>
<gene>
    <name evidence="4" type="ORF">PG2T_04135</name>
</gene>
<evidence type="ECO:0000313" key="4">
    <source>
        <dbReference type="EMBL" id="ANX03457.1"/>
    </source>
</evidence>
<dbReference type="GO" id="GO:0004803">
    <property type="term" value="F:transposase activity"/>
    <property type="evidence" value="ECO:0007669"/>
    <property type="project" value="InterPro"/>
</dbReference>
<dbReference type="GO" id="GO:0006313">
    <property type="term" value="P:DNA transposition"/>
    <property type="evidence" value="ECO:0007669"/>
    <property type="project" value="InterPro"/>
</dbReference>
<dbReference type="InterPro" id="IPR002525">
    <property type="entry name" value="Transp_IS110-like_N"/>
</dbReference>
<organism evidence="4 5">
    <name type="scientific">Immundisolibacter cernigliae</name>
    <dbReference type="NCBI Taxonomy" id="1810504"/>
    <lineage>
        <taxon>Bacteria</taxon>
        <taxon>Pseudomonadati</taxon>
        <taxon>Pseudomonadota</taxon>
        <taxon>Gammaproteobacteria</taxon>
        <taxon>Immundisolibacterales</taxon>
        <taxon>Immundisolibacteraceae</taxon>
        <taxon>Immundisolibacter</taxon>
    </lineage>
</organism>
<dbReference type="Pfam" id="PF01548">
    <property type="entry name" value="DEDD_Tnp_IS110"/>
    <property type="match status" value="1"/>
</dbReference>
<dbReference type="InterPro" id="IPR047650">
    <property type="entry name" value="Transpos_IS110"/>
</dbReference>
<name>A0A1B1YS03_9GAMM</name>
<dbReference type="OrthoDB" id="9795150at2"/>
<evidence type="ECO:0000256" key="1">
    <source>
        <dbReference type="SAM" id="Coils"/>
    </source>
</evidence>
<evidence type="ECO:0000313" key="5">
    <source>
        <dbReference type="Proteomes" id="UP000092952"/>
    </source>
</evidence>
<feature type="domain" description="Transposase IS116/IS110/IS902 C-terminal" evidence="3">
    <location>
        <begin position="198"/>
        <end position="284"/>
    </location>
</feature>
<accession>A0A1B1YS03</accession>
<dbReference type="PANTHER" id="PTHR33055:SF3">
    <property type="entry name" value="PUTATIVE TRANSPOSASE FOR IS117-RELATED"/>
    <property type="match status" value="1"/>
</dbReference>
<dbReference type="RefSeq" id="WP_068802953.1">
    <property type="nucleotide sequence ID" value="NZ_CP014671.1"/>
</dbReference>
<dbReference type="Pfam" id="PF02371">
    <property type="entry name" value="Transposase_20"/>
    <property type="match status" value="1"/>
</dbReference>
<dbReference type="InParanoid" id="A0A1B1YS03"/>
<dbReference type="AlphaFoldDB" id="A0A1B1YS03"/>
<dbReference type="InterPro" id="IPR003346">
    <property type="entry name" value="Transposase_20"/>
</dbReference>
<keyword evidence="5" id="KW-1185">Reference proteome</keyword>
<dbReference type="Proteomes" id="UP000092952">
    <property type="component" value="Chromosome"/>
</dbReference>
<evidence type="ECO:0000259" key="2">
    <source>
        <dbReference type="Pfam" id="PF01548"/>
    </source>
</evidence>
<evidence type="ECO:0000259" key="3">
    <source>
        <dbReference type="Pfam" id="PF02371"/>
    </source>
</evidence>
<feature type="domain" description="Transposase IS110-like N-terminal" evidence="2">
    <location>
        <begin position="6"/>
        <end position="151"/>
    </location>
</feature>
<proteinExistence type="predicted"/>
<sequence length="332" mass="36625">MSTVHAGIDVSAKSVELALRQNGRRISRETFPQTPEGHRQLQRRLRAAQPQCVVLEATGVYYLDLAVTLAHAQLPVSVINPRSFHHFAKLKLQGSKTDGIDADLLAEYGERLSPPVWTPPDPARLALRDLGRQINRLTAMRTQAKNRLHALRARQGVLDLLIQDEVDAIATLERRLERLTQAACQLLEQQPELARQAQHLDAAKGVAQASAIALLAELCVLPASLKSAQVARHAGLDVCLRQSGSSVHGVSRISKAGNAYLRAALYMPALSAVRYDPYARAFYEALQRRGKRKIQALCAVMRKLLTGFWACLKTAQPFDPAKLFSDAHFAKT</sequence>